<gene>
    <name evidence="4" type="ORF">BN9_021940</name>
</gene>
<evidence type="ECO:0000313" key="4">
    <source>
        <dbReference type="EMBL" id="CCI41410.1"/>
    </source>
</evidence>
<dbReference type="GO" id="GO:0003700">
    <property type="term" value="F:DNA-binding transcription factor activity"/>
    <property type="evidence" value="ECO:0007669"/>
    <property type="project" value="InterPro"/>
</dbReference>
<name>A0A024G3V2_9STRA</name>
<dbReference type="SUPFAM" id="SSF57959">
    <property type="entry name" value="Leucine zipper domain"/>
    <property type="match status" value="1"/>
</dbReference>
<dbReference type="InParanoid" id="A0A024G3V2"/>
<evidence type="ECO:0000313" key="5">
    <source>
        <dbReference type="Proteomes" id="UP000053237"/>
    </source>
</evidence>
<dbReference type="PROSITE" id="PS00036">
    <property type="entry name" value="BZIP_BASIC"/>
    <property type="match status" value="1"/>
</dbReference>
<dbReference type="AlphaFoldDB" id="A0A024G3V2"/>
<protein>
    <recommendedName>
        <fullName evidence="3">BZIP domain-containing protein</fullName>
    </recommendedName>
</protein>
<organism evidence="4 5">
    <name type="scientific">Albugo candida</name>
    <dbReference type="NCBI Taxonomy" id="65357"/>
    <lineage>
        <taxon>Eukaryota</taxon>
        <taxon>Sar</taxon>
        <taxon>Stramenopiles</taxon>
        <taxon>Oomycota</taxon>
        <taxon>Peronosporomycetes</taxon>
        <taxon>Albuginales</taxon>
        <taxon>Albuginaceae</taxon>
        <taxon>Albugo</taxon>
    </lineage>
</organism>
<evidence type="ECO:0000256" key="1">
    <source>
        <dbReference type="SAM" id="Coils"/>
    </source>
</evidence>
<dbReference type="EMBL" id="CAIX01000019">
    <property type="protein sequence ID" value="CCI41410.1"/>
    <property type="molecule type" value="Genomic_DNA"/>
</dbReference>
<sequence>MQPTSNDSDKYNTSAVSESDATPLEYNKRPDSVSAQQHGYDSTVDYEFQNLLQDVLFDHSNDSMDSHGHSMIGPSIVFGDKAPTPRSSEMDSYKTPKAASVSAELKCSGSTSPASKLQKPLSIQSLAEDESGLSYKELRKLRNRQAAARSRQRMQQKLRDLEKLAQDLQRKNRHLENLVYALATEKYKSGGVAAPEYAMQPNATQPEEAYTSGNSWQPFQHFHQNSTPVEHTPNYSNEGFYSVLPAEFPVDCFQQQ</sequence>
<evidence type="ECO:0000256" key="2">
    <source>
        <dbReference type="SAM" id="MobiDB-lite"/>
    </source>
</evidence>
<proteinExistence type="predicted"/>
<comment type="caution">
    <text evidence="4">The sequence shown here is derived from an EMBL/GenBank/DDBJ whole genome shotgun (WGS) entry which is preliminary data.</text>
</comment>
<dbReference type="PROSITE" id="PS50217">
    <property type="entry name" value="BZIP"/>
    <property type="match status" value="1"/>
</dbReference>
<dbReference type="InterPro" id="IPR004827">
    <property type="entry name" value="bZIP"/>
</dbReference>
<keyword evidence="1" id="KW-0175">Coiled coil</keyword>
<feature type="domain" description="BZIP" evidence="3">
    <location>
        <begin position="136"/>
        <end position="185"/>
    </location>
</feature>
<evidence type="ECO:0000259" key="3">
    <source>
        <dbReference type="PROSITE" id="PS50217"/>
    </source>
</evidence>
<feature type="coiled-coil region" evidence="1">
    <location>
        <begin position="144"/>
        <end position="178"/>
    </location>
</feature>
<dbReference type="Proteomes" id="UP000053237">
    <property type="component" value="Unassembled WGS sequence"/>
</dbReference>
<dbReference type="Pfam" id="PF07716">
    <property type="entry name" value="bZIP_2"/>
    <property type="match status" value="1"/>
</dbReference>
<feature type="region of interest" description="Disordered" evidence="2">
    <location>
        <begin position="1"/>
        <end position="40"/>
    </location>
</feature>
<dbReference type="Gene3D" id="3.30.160.60">
    <property type="entry name" value="Classic Zinc Finger"/>
    <property type="match status" value="1"/>
</dbReference>
<feature type="compositionally biased region" description="Polar residues" evidence="2">
    <location>
        <begin position="1"/>
        <end position="20"/>
    </location>
</feature>
<reference evidence="4 5" key="1">
    <citation type="submission" date="2012-05" db="EMBL/GenBank/DDBJ databases">
        <title>Recombination and specialization in a pathogen metapopulation.</title>
        <authorList>
            <person name="Gardiner A."/>
            <person name="Kemen E."/>
            <person name="Schultz-Larsen T."/>
            <person name="MacLean D."/>
            <person name="Van Oosterhout C."/>
            <person name="Jones J.D.G."/>
        </authorList>
    </citation>
    <scope>NUCLEOTIDE SEQUENCE [LARGE SCALE GENOMIC DNA]</scope>
    <source>
        <strain evidence="4 5">Ac Nc2</strain>
    </source>
</reference>
<accession>A0A024G3V2</accession>
<keyword evidence="5" id="KW-1185">Reference proteome</keyword>
<dbReference type="CDD" id="cd14686">
    <property type="entry name" value="bZIP"/>
    <property type="match status" value="1"/>
</dbReference>
<dbReference type="InterPro" id="IPR046347">
    <property type="entry name" value="bZIP_sf"/>
</dbReference>